<protein>
    <submittedName>
        <fullName evidence="7">Iron permease</fullName>
    </submittedName>
</protein>
<evidence type="ECO:0000256" key="1">
    <source>
        <dbReference type="ARBA" id="ARBA00004141"/>
    </source>
</evidence>
<evidence type="ECO:0000313" key="8">
    <source>
        <dbReference type="Proteomes" id="UP000308230"/>
    </source>
</evidence>
<comment type="caution">
    <text evidence="7">The sequence shown here is derived from an EMBL/GenBank/DDBJ whole genome shotgun (WGS) entry which is preliminary data.</text>
</comment>
<dbReference type="Pfam" id="PF03239">
    <property type="entry name" value="FTR1"/>
    <property type="match status" value="1"/>
</dbReference>
<sequence>MQLQALLIMFREVLEALLIVGIITTYLKRTQNSKYTKYVWLGSGLAVLASVGVAMLFQVVFTGFAAMGSEIYLKISIILISSVLLTQMVFWMAKHSKNLKGEMEGKMDHYISSGNVVGMVIHSFLVVLREGVETVFFFAAITGGNIQKGFEGWGAISGILLGAALAYVFFKGTMRVPLKTFFKVTGAFIVLIAAGLLVQGISMMQDIKLIGSVMPHVYDITWFLPEHPIDYAHYLRDNGVAPILSGDIGIFLKALFGYSSMPSIEEVIAYVGYFVVIYLVVNVNNEPAAVKKVKKNNQQHVTVLAQQSNKAN</sequence>
<reference evidence="7 8" key="1">
    <citation type="submission" date="2019-04" db="EMBL/GenBank/DDBJ databases">
        <title>Bacillus caeni sp. nov., a bacterium isolated from mangrove sediment.</title>
        <authorList>
            <person name="Huang H."/>
            <person name="Mo K."/>
            <person name="Hu Y."/>
        </authorList>
    </citation>
    <scope>NUCLEOTIDE SEQUENCE [LARGE SCALE GENOMIC DNA]</scope>
    <source>
        <strain evidence="7 8">HB172195</strain>
    </source>
</reference>
<proteinExistence type="inferred from homology"/>
<gene>
    <name evidence="7" type="ORF">FCL54_02430</name>
</gene>
<dbReference type="AlphaFoldDB" id="A0A5R9FBZ8"/>
<feature type="transmembrane region" description="Helical" evidence="6">
    <location>
        <begin position="114"/>
        <end position="141"/>
    </location>
</feature>
<dbReference type="PANTHER" id="PTHR31632">
    <property type="entry name" value="IRON TRANSPORTER FTH1"/>
    <property type="match status" value="1"/>
</dbReference>
<accession>A0A5R9FBZ8</accession>
<dbReference type="RefSeq" id="WP_138122785.1">
    <property type="nucleotide sequence ID" value="NZ_SWLG01000001.1"/>
</dbReference>
<dbReference type="OrthoDB" id="8215804at2"/>
<evidence type="ECO:0000256" key="6">
    <source>
        <dbReference type="SAM" id="Phobius"/>
    </source>
</evidence>
<evidence type="ECO:0000256" key="4">
    <source>
        <dbReference type="ARBA" id="ARBA00022989"/>
    </source>
</evidence>
<evidence type="ECO:0000256" key="2">
    <source>
        <dbReference type="ARBA" id="ARBA00008333"/>
    </source>
</evidence>
<feature type="transmembrane region" description="Helical" evidence="6">
    <location>
        <begin position="39"/>
        <end position="65"/>
    </location>
</feature>
<comment type="subcellular location">
    <subcellularLocation>
        <location evidence="1">Membrane</location>
        <topology evidence="1">Multi-pass membrane protein</topology>
    </subcellularLocation>
</comment>
<comment type="similarity">
    <text evidence="2">Belongs to the oxidase-dependent Fe transporter (OFeT) (TC 9.A.10.1) family.</text>
</comment>
<dbReference type="Proteomes" id="UP000308230">
    <property type="component" value="Unassembled WGS sequence"/>
</dbReference>
<dbReference type="GO" id="GO:0033573">
    <property type="term" value="C:high-affinity iron permease complex"/>
    <property type="evidence" value="ECO:0007669"/>
    <property type="project" value="InterPro"/>
</dbReference>
<dbReference type="InterPro" id="IPR004923">
    <property type="entry name" value="FTR1/Fip1/EfeU"/>
</dbReference>
<keyword evidence="4 6" id="KW-1133">Transmembrane helix</keyword>
<feature type="transmembrane region" description="Helical" evidence="6">
    <location>
        <begin position="267"/>
        <end position="285"/>
    </location>
</feature>
<feature type="transmembrane region" description="Helical" evidence="6">
    <location>
        <begin position="6"/>
        <end position="27"/>
    </location>
</feature>
<dbReference type="EMBL" id="SWLG01000001">
    <property type="protein sequence ID" value="TLS39188.1"/>
    <property type="molecule type" value="Genomic_DNA"/>
</dbReference>
<organism evidence="7 8">
    <name type="scientific">Exobacillus caeni</name>
    <dbReference type="NCBI Taxonomy" id="2574798"/>
    <lineage>
        <taxon>Bacteria</taxon>
        <taxon>Bacillati</taxon>
        <taxon>Bacillota</taxon>
        <taxon>Bacilli</taxon>
        <taxon>Bacillales</taxon>
        <taxon>Guptibacillaceae</taxon>
        <taxon>Exobacillus</taxon>
    </lineage>
</organism>
<dbReference type="GO" id="GO:0015093">
    <property type="term" value="F:ferrous iron transmembrane transporter activity"/>
    <property type="evidence" value="ECO:0007669"/>
    <property type="project" value="TreeGrafter"/>
</dbReference>
<keyword evidence="5 6" id="KW-0472">Membrane</keyword>
<feature type="transmembrane region" description="Helical" evidence="6">
    <location>
        <begin position="182"/>
        <end position="204"/>
    </location>
</feature>
<keyword evidence="8" id="KW-1185">Reference proteome</keyword>
<name>A0A5R9FBZ8_9BACL</name>
<dbReference type="PANTHER" id="PTHR31632:SF2">
    <property type="entry name" value="PLASMA MEMBRANE IRON PERMEASE"/>
    <property type="match status" value="1"/>
</dbReference>
<evidence type="ECO:0000313" key="7">
    <source>
        <dbReference type="EMBL" id="TLS39188.1"/>
    </source>
</evidence>
<evidence type="ECO:0000256" key="3">
    <source>
        <dbReference type="ARBA" id="ARBA00022692"/>
    </source>
</evidence>
<feature type="transmembrane region" description="Helical" evidence="6">
    <location>
        <begin position="153"/>
        <end position="170"/>
    </location>
</feature>
<evidence type="ECO:0000256" key="5">
    <source>
        <dbReference type="ARBA" id="ARBA00023136"/>
    </source>
</evidence>
<keyword evidence="3 6" id="KW-0812">Transmembrane</keyword>
<feature type="transmembrane region" description="Helical" evidence="6">
    <location>
        <begin position="71"/>
        <end position="93"/>
    </location>
</feature>